<dbReference type="CDD" id="cd08266">
    <property type="entry name" value="Zn_ADH_like1"/>
    <property type="match status" value="1"/>
</dbReference>
<dbReference type="InterPro" id="IPR011032">
    <property type="entry name" value="GroES-like_sf"/>
</dbReference>
<dbReference type="SUPFAM" id="SSF50129">
    <property type="entry name" value="GroES-like"/>
    <property type="match status" value="1"/>
</dbReference>
<dbReference type="GO" id="GO:0016491">
    <property type="term" value="F:oxidoreductase activity"/>
    <property type="evidence" value="ECO:0007669"/>
    <property type="project" value="InterPro"/>
</dbReference>
<dbReference type="PANTHER" id="PTHR44154">
    <property type="entry name" value="QUINONE OXIDOREDUCTASE"/>
    <property type="match status" value="1"/>
</dbReference>
<dbReference type="InterPro" id="IPR036291">
    <property type="entry name" value="NAD(P)-bd_dom_sf"/>
</dbReference>
<dbReference type="Pfam" id="PF00107">
    <property type="entry name" value="ADH_zinc_N"/>
    <property type="match status" value="1"/>
</dbReference>
<accession>Q024Z7</accession>
<dbReference type="InParanoid" id="Q024Z7"/>
<evidence type="ECO:0000313" key="3">
    <source>
        <dbReference type="EMBL" id="ABJ83429.1"/>
    </source>
</evidence>
<dbReference type="AlphaFoldDB" id="Q024Z7"/>
<dbReference type="KEGG" id="sus:Acid_2440"/>
<dbReference type="STRING" id="234267.Acid_2440"/>
<dbReference type="InterPro" id="IPR051603">
    <property type="entry name" value="Zinc-ADH_QOR/CCCR"/>
</dbReference>
<gene>
    <name evidence="3" type="ordered locus">Acid_2440</name>
</gene>
<proteinExistence type="predicted"/>
<dbReference type="eggNOG" id="COG0604">
    <property type="taxonomic scope" value="Bacteria"/>
</dbReference>
<reference evidence="3" key="1">
    <citation type="submission" date="2006-10" db="EMBL/GenBank/DDBJ databases">
        <title>Complete sequence of Solibacter usitatus Ellin6076.</title>
        <authorList>
            <consortium name="US DOE Joint Genome Institute"/>
            <person name="Copeland A."/>
            <person name="Lucas S."/>
            <person name="Lapidus A."/>
            <person name="Barry K."/>
            <person name="Detter J.C."/>
            <person name="Glavina del Rio T."/>
            <person name="Hammon N."/>
            <person name="Israni S."/>
            <person name="Dalin E."/>
            <person name="Tice H."/>
            <person name="Pitluck S."/>
            <person name="Thompson L.S."/>
            <person name="Brettin T."/>
            <person name="Bruce D."/>
            <person name="Han C."/>
            <person name="Tapia R."/>
            <person name="Gilna P."/>
            <person name="Schmutz J."/>
            <person name="Larimer F."/>
            <person name="Land M."/>
            <person name="Hauser L."/>
            <person name="Kyrpides N."/>
            <person name="Mikhailova N."/>
            <person name="Janssen P.H."/>
            <person name="Kuske C.R."/>
            <person name="Richardson P."/>
        </authorList>
    </citation>
    <scope>NUCLEOTIDE SEQUENCE</scope>
    <source>
        <strain evidence="3">Ellin6076</strain>
    </source>
</reference>
<dbReference type="OrthoDB" id="9792162at2"/>
<dbReference type="HOGENOM" id="CLU_026673_3_4_0"/>
<dbReference type="InterPro" id="IPR020843">
    <property type="entry name" value="ER"/>
</dbReference>
<organism evidence="3">
    <name type="scientific">Solibacter usitatus (strain Ellin6076)</name>
    <dbReference type="NCBI Taxonomy" id="234267"/>
    <lineage>
        <taxon>Bacteria</taxon>
        <taxon>Pseudomonadati</taxon>
        <taxon>Acidobacteriota</taxon>
        <taxon>Terriglobia</taxon>
        <taxon>Bryobacterales</taxon>
        <taxon>Solibacteraceae</taxon>
        <taxon>Candidatus Solibacter</taxon>
    </lineage>
</organism>
<dbReference type="InterPro" id="IPR013149">
    <property type="entry name" value="ADH-like_C"/>
</dbReference>
<dbReference type="SMART" id="SM00829">
    <property type="entry name" value="PKS_ER"/>
    <property type="match status" value="1"/>
</dbReference>
<sequence length="342" mass="37515">MKVARIHQHGGPEVLVYEDVPEPKIKANQVLIRVRACALNHLDLFVRAGIPGMKFSMPHVLGSDIAGEVVEVGELCERVKPGWRVLLAPGVSCRQCEQCLSGKDNFCRKFTNLGYGVDGGNTELLAVSEYSVIQIPDDMSFEDAAAAPLVFLTAWHMLMSRARLQAGEDVLVLSASSGVGTAAIQIAKLFHCRVIATAGNEQKLAKARELGADHVIDHYQQDISAEVRKFTGKRGVDVVVEHVGLATWQKSLESLALGGRLITCGATTGYDARVDLRFLFSKQWSLLGSFMGTLGELHQVLKFVFRKQLHPVIDRAFPLSGIAEAHRYLENKEQFGKVILTV</sequence>
<dbReference type="SUPFAM" id="SSF51735">
    <property type="entry name" value="NAD(P)-binding Rossmann-fold domains"/>
    <property type="match status" value="1"/>
</dbReference>
<evidence type="ECO:0000256" key="1">
    <source>
        <dbReference type="ARBA" id="ARBA00022857"/>
    </source>
</evidence>
<name>Q024Z7_SOLUE</name>
<dbReference type="InterPro" id="IPR013154">
    <property type="entry name" value="ADH-like_N"/>
</dbReference>
<dbReference type="PANTHER" id="PTHR44154:SF1">
    <property type="entry name" value="QUINONE OXIDOREDUCTASE"/>
    <property type="match status" value="1"/>
</dbReference>
<dbReference type="EMBL" id="CP000473">
    <property type="protein sequence ID" value="ABJ83429.1"/>
    <property type="molecule type" value="Genomic_DNA"/>
</dbReference>
<evidence type="ECO:0000259" key="2">
    <source>
        <dbReference type="SMART" id="SM00829"/>
    </source>
</evidence>
<keyword evidence="1" id="KW-0521">NADP</keyword>
<dbReference type="Gene3D" id="3.40.50.720">
    <property type="entry name" value="NAD(P)-binding Rossmann-like Domain"/>
    <property type="match status" value="1"/>
</dbReference>
<feature type="domain" description="Enoyl reductase (ER)" evidence="2">
    <location>
        <begin position="10"/>
        <end position="340"/>
    </location>
</feature>
<dbReference type="Pfam" id="PF08240">
    <property type="entry name" value="ADH_N"/>
    <property type="match status" value="1"/>
</dbReference>
<protein>
    <submittedName>
        <fullName evidence="3">Alcohol dehydrogenase, zinc-binding domain protein</fullName>
    </submittedName>
</protein>
<dbReference type="Gene3D" id="3.90.180.10">
    <property type="entry name" value="Medium-chain alcohol dehydrogenases, catalytic domain"/>
    <property type="match status" value="1"/>
</dbReference>